<gene>
    <name evidence="2" type="primary">Mo06503</name>
    <name evidence="2" type="ORF">E5Q_06503</name>
</gene>
<feature type="chain" id="PRO_5003492578" evidence="1">
    <location>
        <begin position="19"/>
        <end position="43"/>
    </location>
</feature>
<comment type="caution">
    <text evidence="2">The sequence shown here is derived from an EMBL/GenBank/DDBJ whole genome shotgun (WGS) entry which is preliminary data.</text>
</comment>
<sequence length="43" mass="4567">MSKITIVICLAFACLAMASPVNVPRAAEAKLSDAEAGCRKMRK</sequence>
<proteinExistence type="predicted"/>
<organism evidence="2 3">
    <name type="scientific">Mixia osmundae (strain CBS 9802 / IAM 14324 / JCM 22182 / KY 12970)</name>
    <dbReference type="NCBI Taxonomy" id="764103"/>
    <lineage>
        <taxon>Eukaryota</taxon>
        <taxon>Fungi</taxon>
        <taxon>Dikarya</taxon>
        <taxon>Basidiomycota</taxon>
        <taxon>Pucciniomycotina</taxon>
        <taxon>Mixiomycetes</taxon>
        <taxon>Mixiales</taxon>
        <taxon>Mixiaceae</taxon>
        <taxon>Mixia</taxon>
    </lineage>
</organism>
<dbReference type="AlphaFoldDB" id="G7EAE0"/>
<evidence type="ECO:0000313" key="3">
    <source>
        <dbReference type="Proteomes" id="UP000009131"/>
    </source>
</evidence>
<evidence type="ECO:0000256" key="1">
    <source>
        <dbReference type="SAM" id="SignalP"/>
    </source>
</evidence>
<dbReference type="InParanoid" id="G7EAE0"/>
<protein>
    <submittedName>
        <fullName evidence="2">Uncharacterized protein</fullName>
    </submittedName>
</protein>
<accession>G7EAE0</accession>
<keyword evidence="3" id="KW-1185">Reference proteome</keyword>
<evidence type="ECO:0000313" key="2">
    <source>
        <dbReference type="EMBL" id="GAA99800.1"/>
    </source>
</evidence>
<reference evidence="2 3" key="2">
    <citation type="journal article" date="2012" name="Open Biol.">
        <title>Characteristics of nucleosomes and linker DNA regions on the genome of the basidiomycete Mixia osmundae revealed by mono- and dinucleosome mapping.</title>
        <authorList>
            <person name="Nishida H."/>
            <person name="Kondo S."/>
            <person name="Matsumoto T."/>
            <person name="Suzuki Y."/>
            <person name="Yoshikawa H."/>
            <person name="Taylor T.D."/>
            <person name="Sugiyama J."/>
        </authorList>
    </citation>
    <scope>NUCLEOTIDE SEQUENCE [LARGE SCALE GENOMIC DNA]</scope>
    <source>
        <strain evidence="3">CBS 9802 / IAM 14324 / JCM 22182 / KY 12970</strain>
    </source>
</reference>
<reference evidence="2 3" key="1">
    <citation type="journal article" date="2011" name="J. Gen. Appl. Microbiol.">
        <title>Draft genome sequencing of the enigmatic basidiomycete Mixia osmundae.</title>
        <authorList>
            <person name="Nishida H."/>
            <person name="Nagatsuka Y."/>
            <person name="Sugiyama J."/>
        </authorList>
    </citation>
    <scope>NUCLEOTIDE SEQUENCE [LARGE SCALE GENOMIC DNA]</scope>
    <source>
        <strain evidence="3">CBS 9802 / IAM 14324 / JCM 22182 / KY 12970</strain>
    </source>
</reference>
<keyword evidence="1" id="KW-0732">Signal</keyword>
<feature type="signal peptide" evidence="1">
    <location>
        <begin position="1"/>
        <end position="18"/>
    </location>
</feature>
<dbReference type="HOGENOM" id="CLU_214585_0_0_1"/>
<dbReference type="Proteomes" id="UP000009131">
    <property type="component" value="Unassembled WGS sequence"/>
</dbReference>
<name>G7EAE0_MIXOS</name>
<dbReference type="EMBL" id="BABT02000240">
    <property type="protein sequence ID" value="GAA99800.1"/>
    <property type="molecule type" value="Genomic_DNA"/>
</dbReference>